<dbReference type="AlphaFoldDB" id="A0A919XLA4"/>
<gene>
    <name evidence="1" type="ORF">J2TS6_59750</name>
</gene>
<dbReference type="Proteomes" id="UP000679779">
    <property type="component" value="Unassembled WGS sequence"/>
</dbReference>
<dbReference type="EMBL" id="BORQ01000013">
    <property type="protein sequence ID" value="GIO34834.1"/>
    <property type="molecule type" value="Genomic_DNA"/>
</dbReference>
<keyword evidence="2" id="KW-1185">Reference proteome</keyword>
<name>A0A919XLA4_9BACL</name>
<proteinExistence type="predicted"/>
<evidence type="ECO:0000313" key="2">
    <source>
        <dbReference type="Proteomes" id="UP000679779"/>
    </source>
</evidence>
<accession>A0A919XLA4</accession>
<evidence type="ECO:0000313" key="1">
    <source>
        <dbReference type="EMBL" id="GIO34834.1"/>
    </source>
</evidence>
<sequence>MLGHPGGSERRNRYKRIIDEPELFGATWHALLLKYLEEKQHCPGGENLEGLDRRR</sequence>
<protein>
    <submittedName>
        <fullName evidence="1">Uncharacterized protein</fullName>
    </submittedName>
</protein>
<comment type="caution">
    <text evidence="1">The sequence shown here is derived from an EMBL/GenBank/DDBJ whole genome shotgun (WGS) entry which is preliminary data.</text>
</comment>
<reference evidence="1" key="1">
    <citation type="submission" date="2021-03" db="EMBL/GenBank/DDBJ databases">
        <title>Antimicrobial resistance genes in bacteria isolated from Japanese honey, and their potential for conferring macrolide and lincosamide resistance in the American foulbrood pathogen Paenibacillus larvae.</title>
        <authorList>
            <person name="Okamoto M."/>
            <person name="Kumagai M."/>
            <person name="Kanamori H."/>
            <person name="Takamatsu D."/>
        </authorList>
    </citation>
    <scope>NUCLEOTIDE SEQUENCE</scope>
    <source>
        <strain evidence="1">J2TS6</strain>
    </source>
</reference>
<organism evidence="1 2">
    <name type="scientific">Paenibacillus albilobatus</name>
    <dbReference type="NCBI Taxonomy" id="2716884"/>
    <lineage>
        <taxon>Bacteria</taxon>
        <taxon>Bacillati</taxon>
        <taxon>Bacillota</taxon>
        <taxon>Bacilli</taxon>
        <taxon>Bacillales</taxon>
        <taxon>Paenibacillaceae</taxon>
        <taxon>Paenibacillus</taxon>
    </lineage>
</organism>